<comment type="catalytic activity">
    <reaction evidence="1">
        <text>D-glycero-beta-D-manno-heptose 1,7-bisphosphate + H2O = D-glycero-beta-D-manno-heptose 1-phosphate + phosphate</text>
        <dbReference type="Rhea" id="RHEA:28518"/>
        <dbReference type="ChEBI" id="CHEBI:15377"/>
        <dbReference type="ChEBI" id="CHEBI:43474"/>
        <dbReference type="ChEBI" id="CHEBI:60208"/>
        <dbReference type="ChEBI" id="CHEBI:61593"/>
        <dbReference type="EC" id="3.1.3.82"/>
    </reaction>
</comment>
<evidence type="ECO:0000256" key="1">
    <source>
        <dbReference type="ARBA" id="ARBA00001226"/>
    </source>
</evidence>
<organism evidence="18 19">
    <name type="scientific">Salinisphaera hydrothermalis (strain C41B8)</name>
    <dbReference type="NCBI Taxonomy" id="1304275"/>
    <lineage>
        <taxon>Bacteria</taxon>
        <taxon>Pseudomonadati</taxon>
        <taxon>Pseudomonadota</taxon>
        <taxon>Gammaproteobacteria</taxon>
        <taxon>Salinisphaerales</taxon>
        <taxon>Salinisphaeraceae</taxon>
        <taxon>Salinisphaera</taxon>
    </lineage>
</organism>
<dbReference type="NCBIfam" id="NF006506">
    <property type="entry name" value="PRK08942.1"/>
    <property type="match status" value="1"/>
</dbReference>
<keyword evidence="11 17" id="KW-0460">Magnesium</keyword>
<dbReference type="Proteomes" id="UP000028302">
    <property type="component" value="Unassembled WGS sequence"/>
</dbReference>
<keyword evidence="8 17" id="KW-0479">Metal-binding</keyword>
<keyword evidence="12 14" id="KW-0119">Carbohydrate metabolism</keyword>
<evidence type="ECO:0000256" key="4">
    <source>
        <dbReference type="ARBA" id="ARBA00004496"/>
    </source>
</evidence>
<dbReference type="InterPro" id="IPR036412">
    <property type="entry name" value="HAD-like_sf"/>
</dbReference>
<comment type="cofactor">
    <cofactor evidence="3 17">
        <name>Zn(2+)</name>
        <dbReference type="ChEBI" id="CHEBI:29105"/>
    </cofactor>
</comment>
<dbReference type="GO" id="GO:0046872">
    <property type="term" value="F:metal ion binding"/>
    <property type="evidence" value="ECO:0007669"/>
    <property type="project" value="UniProtKB-KW"/>
</dbReference>
<sequence>MTVSTAILDRDGVVNHDSEAFIKSPSEWQPIPGSLEAIARLKHAGLRVVVASNQSGLGRGLFDYDDLFAIHDKMTRQLSELGVALDGIFFCPHTADDACACRKPRPGLVEDILRRWNLKPLDCVMIGDSATDIEAARAAGVTGFGVRTGKPIDPSDPRWRDTRIFDDLSSTVDHLLAARSRA</sequence>
<dbReference type="GO" id="GO:0005737">
    <property type="term" value="C:cytoplasm"/>
    <property type="evidence" value="ECO:0007669"/>
    <property type="project" value="UniProtKB-SubCell"/>
</dbReference>
<evidence type="ECO:0000313" key="19">
    <source>
        <dbReference type="Proteomes" id="UP000028302"/>
    </source>
</evidence>
<feature type="binding site" evidence="17">
    <location>
        <position position="99"/>
    </location>
    <ligand>
        <name>Zn(2+)</name>
        <dbReference type="ChEBI" id="CHEBI:29105"/>
    </ligand>
</feature>
<reference evidence="18 19" key="1">
    <citation type="submission" date="2013-03" db="EMBL/GenBank/DDBJ databases">
        <title>Salinisphaera hydrothermalis C41B8 Genome Sequencing.</title>
        <authorList>
            <person name="Li C."/>
            <person name="Lai Q."/>
            <person name="Shao Z."/>
        </authorList>
    </citation>
    <scope>NUCLEOTIDE SEQUENCE [LARGE SCALE GENOMIC DNA]</scope>
    <source>
        <strain evidence="18 19">C41B8</strain>
    </source>
</reference>
<feature type="binding site" evidence="17">
    <location>
        <position position="91"/>
    </location>
    <ligand>
        <name>Zn(2+)</name>
        <dbReference type="ChEBI" id="CHEBI:29105"/>
    </ligand>
</feature>
<comment type="similarity">
    <text evidence="13 14">Belongs to the gmhB family.</text>
</comment>
<feature type="binding site" evidence="17">
    <location>
        <position position="9"/>
    </location>
    <ligand>
        <name>Mg(2+)</name>
        <dbReference type="ChEBI" id="CHEBI:18420"/>
    </ligand>
</feature>
<dbReference type="CDD" id="cd07503">
    <property type="entry name" value="HAD_HisB-N"/>
    <property type="match status" value="1"/>
</dbReference>
<evidence type="ECO:0000256" key="2">
    <source>
        <dbReference type="ARBA" id="ARBA00001946"/>
    </source>
</evidence>
<dbReference type="InterPro" id="IPR004446">
    <property type="entry name" value="Heptose_bisP_phosphatase"/>
</dbReference>
<dbReference type="InterPro" id="IPR006439">
    <property type="entry name" value="HAD-SF_hydro_IA"/>
</dbReference>
<dbReference type="AlphaFoldDB" id="A0A084IKN1"/>
<evidence type="ECO:0000256" key="5">
    <source>
        <dbReference type="ARBA" id="ARBA00004708"/>
    </source>
</evidence>
<dbReference type="STRING" id="1304275.C41B8_10405"/>
<feature type="binding site" evidence="17">
    <location>
        <position position="93"/>
    </location>
    <ligand>
        <name>Zn(2+)</name>
        <dbReference type="ChEBI" id="CHEBI:29105"/>
    </ligand>
</feature>
<keyword evidence="10 17" id="KW-0862">Zinc</keyword>
<evidence type="ECO:0000256" key="14">
    <source>
        <dbReference type="PIRNR" id="PIRNR004682"/>
    </source>
</evidence>
<dbReference type="NCBIfam" id="TIGR01549">
    <property type="entry name" value="HAD-SF-IA-v1"/>
    <property type="match status" value="1"/>
</dbReference>
<evidence type="ECO:0000256" key="16">
    <source>
        <dbReference type="PIRSR" id="PIRSR004682-3"/>
    </source>
</evidence>
<protein>
    <recommendedName>
        <fullName evidence="14">D,D-heptose 1,7-bisphosphate phosphatase</fullName>
        <ecNumber evidence="14">3.1.3.-</ecNumber>
    </recommendedName>
</protein>
<comment type="cofactor">
    <cofactor evidence="2 17">
        <name>Mg(2+)</name>
        <dbReference type="ChEBI" id="CHEBI:18420"/>
    </cofactor>
</comment>
<keyword evidence="19" id="KW-1185">Reference proteome</keyword>
<evidence type="ECO:0000256" key="8">
    <source>
        <dbReference type="ARBA" id="ARBA00022723"/>
    </source>
</evidence>
<dbReference type="InterPro" id="IPR006549">
    <property type="entry name" value="HAD-SF_hydro_IIIA"/>
</dbReference>
<dbReference type="PIRSF" id="PIRSF004682">
    <property type="entry name" value="GmhB"/>
    <property type="match status" value="1"/>
</dbReference>
<feature type="site" description="Stabilizes the phosphoryl group" evidence="16">
    <location>
        <position position="52"/>
    </location>
</feature>
<name>A0A084IKN1_SALHC</name>
<comment type="pathway">
    <text evidence="5">Nucleotide-sugar biosynthesis; ADP-L-glycero-beta-D-manno-heptose biosynthesis; ADP-L-glycero-beta-D-manno-heptose from D-glycero-beta-D-manno-heptose 7-phosphate: step 2/4.</text>
</comment>
<feature type="site" description="Stabilizes the phosphoryl group" evidence="16">
    <location>
        <position position="103"/>
    </location>
</feature>
<evidence type="ECO:0000256" key="10">
    <source>
        <dbReference type="ARBA" id="ARBA00022833"/>
    </source>
</evidence>
<evidence type="ECO:0000256" key="17">
    <source>
        <dbReference type="PIRSR" id="PIRSR004682-4"/>
    </source>
</evidence>
<feature type="active site" description="Nucleophile" evidence="15">
    <location>
        <position position="9"/>
    </location>
</feature>
<gene>
    <name evidence="18" type="ORF">C41B8_10405</name>
</gene>
<dbReference type="GO" id="GO:0005975">
    <property type="term" value="P:carbohydrate metabolic process"/>
    <property type="evidence" value="ECO:0007669"/>
    <property type="project" value="InterPro"/>
</dbReference>
<dbReference type="NCBIfam" id="TIGR01656">
    <property type="entry name" value="Histidinol-ppas"/>
    <property type="match status" value="1"/>
</dbReference>
<dbReference type="PANTHER" id="PTHR42891:SF1">
    <property type="entry name" value="D-GLYCERO-BETA-D-MANNO-HEPTOSE-1,7-BISPHOSPHATE 7-PHOSPHATASE"/>
    <property type="match status" value="1"/>
</dbReference>
<keyword evidence="7 14" id="KW-0963">Cytoplasm</keyword>
<dbReference type="InterPro" id="IPR023214">
    <property type="entry name" value="HAD_sf"/>
</dbReference>
<evidence type="ECO:0000313" key="18">
    <source>
        <dbReference type="EMBL" id="KEZ77265.1"/>
    </source>
</evidence>
<dbReference type="EMBL" id="APNK01000014">
    <property type="protein sequence ID" value="KEZ77265.1"/>
    <property type="molecule type" value="Genomic_DNA"/>
</dbReference>
<evidence type="ECO:0000256" key="15">
    <source>
        <dbReference type="PIRSR" id="PIRSR004682-1"/>
    </source>
</evidence>
<dbReference type="Gene3D" id="3.40.50.1000">
    <property type="entry name" value="HAD superfamily/HAD-like"/>
    <property type="match status" value="1"/>
</dbReference>
<evidence type="ECO:0000256" key="7">
    <source>
        <dbReference type="ARBA" id="ARBA00022490"/>
    </source>
</evidence>
<dbReference type="PANTHER" id="PTHR42891">
    <property type="entry name" value="D-GLYCERO-BETA-D-MANNO-HEPTOSE-1,7-BISPHOSPHATE 7-PHOSPHATASE"/>
    <property type="match status" value="1"/>
</dbReference>
<evidence type="ECO:0000256" key="9">
    <source>
        <dbReference type="ARBA" id="ARBA00022801"/>
    </source>
</evidence>
<evidence type="ECO:0000256" key="3">
    <source>
        <dbReference type="ARBA" id="ARBA00001947"/>
    </source>
</evidence>
<dbReference type="FunFam" id="3.40.50.1000:FF:000168">
    <property type="entry name" value="D,D-heptose 1,7-bisphosphate phosphatase"/>
    <property type="match status" value="1"/>
</dbReference>
<feature type="binding site" evidence="17">
    <location>
        <position position="101"/>
    </location>
    <ligand>
        <name>Zn(2+)</name>
        <dbReference type="ChEBI" id="CHEBI:29105"/>
    </ligand>
</feature>
<comment type="subcellular location">
    <subcellularLocation>
        <location evidence="4 14">Cytoplasm</location>
    </subcellularLocation>
</comment>
<dbReference type="RefSeq" id="WP_037337607.1">
    <property type="nucleotide sequence ID" value="NZ_APNK01000014.1"/>
</dbReference>
<dbReference type="Pfam" id="PF00702">
    <property type="entry name" value="Hydrolase"/>
    <property type="match status" value="1"/>
</dbReference>
<dbReference type="OrthoDB" id="9781367at2"/>
<evidence type="ECO:0000256" key="11">
    <source>
        <dbReference type="ARBA" id="ARBA00022842"/>
    </source>
</evidence>
<dbReference type="InterPro" id="IPR006543">
    <property type="entry name" value="Histidinol-phos"/>
</dbReference>
<comment type="caution">
    <text evidence="18">The sequence shown here is derived from an EMBL/GenBank/DDBJ whole genome shotgun (WGS) entry which is preliminary data.</text>
</comment>
<feature type="binding site" evidence="17">
    <location>
        <position position="128"/>
    </location>
    <ligand>
        <name>Mg(2+)</name>
        <dbReference type="ChEBI" id="CHEBI:18420"/>
    </ligand>
</feature>
<accession>A0A084IKN1</accession>
<evidence type="ECO:0000256" key="12">
    <source>
        <dbReference type="ARBA" id="ARBA00023277"/>
    </source>
</evidence>
<dbReference type="NCBIfam" id="TIGR01662">
    <property type="entry name" value="HAD-SF-IIIA"/>
    <property type="match status" value="1"/>
</dbReference>
<feature type="binding site" evidence="17">
    <location>
        <position position="11"/>
    </location>
    <ligand>
        <name>Mg(2+)</name>
        <dbReference type="ChEBI" id="CHEBI:18420"/>
    </ligand>
</feature>
<feature type="active site" description="Nucleophile" evidence="15">
    <location>
        <position position="11"/>
    </location>
</feature>
<evidence type="ECO:0000256" key="6">
    <source>
        <dbReference type="ARBA" id="ARBA00011245"/>
    </source>
</evidence>
<feature type="site" description="Contributes to substrate recognition" evidence="16">
    <location>
        <position position="102"/>
    </location>
</feature>
<evidence type="ECO:0000256" key="13">
    <source>
        <dbReference type="ARBA" id="ARBA00061616"/>
    </source>
</evidence>
<proteinExistence type="inferred from homology"/>
<dbReference type="GO" id="GO:0034200">
    <property type="term" value="F:D-glycero-beta-D-manno-heptose 1,7-bisphosphate 7-phosphatase activity"/>
    <property type="evidence" value="ECO:0007669"/>
    <property type="project" value="UniProtKB-EC"/>
</dbReference>
<keyword evidence="9 14" id="KW-0378">Hydrolase</keyword>
<dbReference type="eggNOG" id="COG0241">
    <property type="taxonomic scope" value="Bacteria"/>
</dbReference>
<dbReference type="PATRIC" id="fig|1304275.5.peg.2120"/>
<comment type="subunit">
    <text evidence="6">Monomer.</text>
</comment>
<dbReference type="SUPFAM" id="SSF56784">
    <property type="entry name" value="HAD-like"/>
    <property type="match status" value="1"/>
</dbReference>
<dbReference type="EC" id="3.1.3.-" evidence="14"/>